<keyword evidence="1" id="KW-0521">NADP</keyword>
<feature type="domain" description="NAD-dependent epimerase/dehydratase" evidence="3">
    <location>
        <begin position="7"/>
        <end position="252"/>
    </location>
</feature>
<dbReference type="InterPro" id="IPR001509">
    <property type="entry name" value="Epimerase_deHydtase"/>
</dbReference>
<dbReference type="Gene3D" id="3.40.50.720">
    <property type="entry name" value="NAD(P)-binding Rossmann-like Domain"/>
    <property type="match status" value="1"/>
</dbReference>
<dbReference type="AlphaFoldDB" id="A0AAD4JAB7"/>
<dbReference type="EMBL" id="SDAM02000101">
    <property type="protein sequence ID" value="KAH6830120.1"/>
    <property type="molecule type" value="Genomic_DNA"/>
</dbReference>
<protein>
    <recommendedName>
        <fullName evidence="3">NAD-dependent epimerase/dehydratase domain-containing protein</fullName>
    </recommendedName>
</protein>
<evidence type="ECO:0000313" key="4">
    <source>
        <dbReference type="EMBL" id="KAH6830120.1"/>
    </source>
</evidence>
<dbReference type="Pfam" id="PF01370">
    <property type="entry name" value="Epimerase"/>
    <property type="match status" value="1"/>
</dbReference>
<reference evidence="4 5" key="1">
    <citation type="journal article" date="2021" name="Nat. Commun.">
        <title>Incipient diploidization of the medicinal plant Perilla within 10,000 years.</title>
        <authorList>
            <person name="Zhang Y."/>
            <person name="Shen Q."/>
            <person name="Leng L."/>
            <person name="Zhang D."/>
            <person name="Chen S."/>
            <person name="Shi Y."/>
            <person name="Ning Z."/>
            <person name="Chen S."/>
        </authorList>
    </citation>
    <scope>NUCLEOTIDE SEQUENCE [LARGE SCALE GENOMIC DNA]</scope>
    <source>
        <strain evidence="5">cv. PC099</strain>
    </source>
</reference>
<comment type="caution">
    <text evidence="4">The sequence shown here is derived from an EMBL/GenBank/DDBJ whole genome shotgun (WGS) entry which is preliminary data.</text>
</comment>
<gene>
    <name evidence="4" type="ORF">C2S53_010658</name>
</gene>
<evidence type="ECO:0000256" key="2">
    <source>
        <dbReference type="ARBA" id="ARBA00023002"/>
    </source>
</evidence>
<dbReference type="InterPro" id="IPR050425">
    <property type="entry name" value="NAD(P)_dehydrat-like"/>
</dbReference>
<dbReference type="InterPro" id="IPR036291">
    <property type="entry name" value="NAD(P)-bd_dom_sf"/>
</dbReference>
<keyword evidence="2" id="KW-0560">Oxidoreductase</keyword>
<name>A0AAD4JAB7_PERFH</name>
<evidence type="ECO:0000259" key="3">
    <source>
        <dbReference type="Pfam" id="PF01370"/>
    </source>
</evidence>
<evidence type="ECO:0000256" key="1">
    <source>
        <dbReference type="ARBA" id="ARBA00022857"/>
    </source>
</evidence>
<dbReference type="PANTHER" id="PTHR10366:SF696">
    <property type="entry name" value="OS07G0601900 PROTEIN"/>
    <property type="match status" value="1"/>
</dbReference>
<dbReference type="FunFam" id="3.40.50.720:FF:000645">
    <property type="entry name" value="Anthocyanidin reductase ((2S)-flavan-3-ol-forming)"/>
    <property type="match status" value="1"/>
</dbReference>
<evidence type="ECO:0000313" key="5">
    <source>
        <dbReference type="Proteomes" id="UP001190926"/>
    </source>
</evidence>
<accession>A0AAD4JAB7</accession>
<keyword evidence="5" id="KW-1185">Reference proteome</keyword>
<dbReference type="SUPFAM" id="SSF51735">
    <property type="entry name" value="NAD(P)-binding Rossmann-fold domains"/>
    <property type="match status" value="1"/>
</dbReference>
<dbReference type="GO" id="GO:0016616">
    <property type="term" value="F:oxidoreductase activity, acting on the CH-OH group of donors, NAD or NADP as acceptor"/>
    <property type="evidence" value="ECO:0007669"/>
    <property type="project" value="TreeGrafter"/>
</dbReference>
<dbReference type="PANTHER" id="PTHR10366">
    <property type="entry name" value="NAD DEPENDENT EPIMERASE/DEHYDRATASE"/>
    <property type="match status" value="1"/>
</dbReference>
<organism evidence="4 5">
    <name type="scientific">Perilla frutescens var. hirtella</name>
    <name type="common">Perilla citriodora</name>
    <name type="synonym">Perilla setoyensis</name>
    <dbReference type="NCBI Taxonomy" id="608512"/>
    <lineage>
        <taxon>Eukaryota</taxon>
        <taxon>Viridiplantae</taxon>
        <taxon>Streptophyta</taxon>
        <taxon>Embryophyta</taxon>
        <taxon>Tracheophyta</taxon>
        <taxon>Spermatophyta</taxon>
        <taxon>Magnoliopsida</taxon>
        <taxon>eudicotyledons</taxon>
        <taxon>Gunneridae</taxon>
        <taxon>Pentapetalae</taxon>
        <taxon>asterids</taxon>
        <taxon>lamiids</taxon>
        <taxon>Lamiales</taxon>
        <taxon>Lamiaceae</taxon>
        <taxon>Nepetoideae</taxon>
        <taxon>Elsholtzieae</taxon>
        <taxon>Perilla</taxon>
    </lineage>
</organism>
<sequence length="329" mass="36175">MEKSVKVCVTGGAGYIASFLIKHLLERGYTVHATLRSLSDASKVGLLKGLSDAETRLKLFEGDIYNPAEFAPAIHGCDFVFHIATPLQHYQGSQYKNTSEAAVSGVKVIAESCIKSNTVKKLIYTASVTAASPLKDDGSGYKDVIDESCWTPLNLSFEMHSDYIKSKTCAEREVVKYNGRGIEVVSLGCGLVGGDTIQSLVSSSMAVLISQAMNATNLYRGLRSLEELMSKVPIAHIQDVIQAHIFSMENPHINGRFLVATAFLKSTEIASLIHKYHPDITIPPHMIEDTKRETKWGSRKLEDLGFHYKFDAHNIIHDSIVCAKRLGDI</sequence>
<proteinExistence type="predicted"/>
<dbReference type="Proteomes" id="UP001190926">
    <property type="component" value="Unassembled WGS sequence"/>
</dbReference>